<evidence type="ECO:0000256" key="2">
    <source>
        <dbReference type="SAM" id="Phobius"/>
    </source>
</evidence>
<evidence type="ECO:0008006" key="4">
    <source>
        <dbReference type="Google" id="ProtNLM"/>
    </source>
</evidence>
<dbReference type="EMBL" id="GDID01006573">
    <property type="protein sequence ID" value="JAP90033.1"/>
    <property type="molecule type" value="Transcribed_RNA"/>
</dbReference>
<keyword evidence="2" id="KW-1133">Transmembrane helix</keyword>
<gene>
    <name evidence="3" type="ORF">TPC1_30472</name>
</gene>
<proteinExistence type="predicted"/>
<feature type="transmembrane region" description="Helical" evidence="2">
    <location>
        <begin position="386"/>
        <end position="409"/>
    </location>
</feature>
<evidence type="ECO:0000256" key="1">
    <source>
        <dbReference type="SAM" id="Coils"/>
    </source>
</evidence>
<keyword evidence="1" id="KW-0175">Coiled coil</keyword>
<protein>
    <recommendedName>
        <fullName evidence="4">DinF protein</fullName>
    </recommendedName>
</protein>
<feature type="coiled-coil region" evidence="1">
    <location>
        <begin position="476"/>
        <end position="515"/>
    </location>
</feature>
<feature type="transmembrane region" description="Helical" evidence="2">
    <location>
        <begin position="421"/>
        <end position="439"/>
    </location>
</feature>
<evidence type="ECO:0000313" key="3">
    <source>
        <dbReference type="EMBL" id="JAP90033.1"/>
    </source>
</evidence>
<feature type="transmembrane region" description="Helical" evidence="2">
    <location>
        <begin position="107"/>
        <end position="127"/>
    </location>
</feature>
<feature type="transmembrane region" description="Helical" evidence="2">
    <location>
        <begin position="139"/>
        <end position="161"/>
    </location>
</feature>
<accession>A0A146JZD8</accession>
<feature type="transmembrane region" description="Helical" evidence="2">
    <location>
        <begin position="173"/>
        <end position="198"/>
    </location>
</feature>
<feature type="transmembrane region" description="Helical" evidence="2">
    <location>
        <begin position="343"/>
        <end position="366"/>
    </location>
</feature>
<dbReference type="AlphaFoldDB" id="A0A146JZD8"/>
<keyword evidence="2" id="KW-0472">Membrane</keyword>
<feature type="transmembrane region" description="Helical" evidence="2">
    <location>
        <begin position="204"/>
        <end position="227"/>
    </location>
</feature>
<keyword evidence="2" id="KW-0812">Transmembrane</keyword>
<organism evidence="3">
    <name type="scientific">Trepomonas sp. PC1</name>
    <dbReference type="NCBI Taxonomy" id="1076344"/>
    <lineage>
        <taxon>Eukaryota</taxon>
        <taxon>Metamonada</taxon>
        <taxon>Diplomonadida</taxon>
        <taxon>Hexamitidae</taxon>
        <taxon>Hexamitinae</taxon>
        <taxon>Trepomonas</taxon>
    </lineage>
</organism>
<reference evidence="3" key="1">
    <citation type="submission" date="2015-07" db="EMBL/GenBank/DDBJ databases">
        <title>Adaptation to a free-living lifestyle via gene acquisitions in the diplomonad Trepomonas sp. PC1.</title>
        <authorList>
            <person name="Xu F."/>
            <person name="Jerlstrom-Hultqvist J."/>
            <person name="Kolisko M."/>
            <person name="Simpson A.G.B."/>
            <person name="Roger A.J."/>
            <person name="Svard S.G."/>
            <person name="Andersson J.O."/>
        </authorList>
    </citation>
    <scope>NUCLEOTIDE SEQUENCE</scope>
    <source>
        <strain evidence="3">PC1</strain>
    </source>
</reference>
<sequence>MKQKDQEFYQKVDQATRLISQNFGLLILKDILPQAFLSVFKIIMNILEIKILFLIHGFDVTAQFCYLYSFTVSLSQIIPLSISKSFYDVLINYVFTKKIIAVRAYFSWSIILFIILQTLTSLHYYFFVLVRFSVEKNMIFYKYELLTIGLQPLSSSLFLFLTQTARMEYRIDVIAIQIVQITLNALIFTLSLFCYQAFDKQQGLNFTIIIGASNFISYFTCNCYLMYTFFNQKTQCSIKFRFKYLKEIKIKILLQILWLCFKNIFRVGQTYFLCFAVTNLNLQYCKTTIFRQYSDVAFYLMYYILFYGSNGASENVQYLLKLIFKICLQIDNIPKLYDFVKKFGITIFLIQFTISVITYLPSKWLIEIAVYKPEMDTLMDNYTQEILNFARNFIFISASNSIIQCTIPLVEQLSDTFWPQILFYCCQWVFIIVANILLLKKGNNQYYKLIQIYYVLTALMSVAFYYLYYQKYKTIIIEKQKEIDEQKKIFEEIQNQRKRLKKEQHKKIKEKLKNLATTDIFKKVEDMEKMFNMEKQVSQIKKSDDQDVNSDLSQLIQ</sequence>
<name>A0A146JZD8_9EUKA</name>
<feature type="transmembrane region" description="Helical" evidence="2">
    <location>
        <begin position="77"/>
        <end position="95"/>
    </location>
</feature>
<feature type="transmembrane region" description="Helical" evidence="2">
    <location>
        <begin position="451"/>
        <end position="469"/>
    </location>
</feature>